<dbReference type="CDD" id="cd00098">
    <property type="entry name" value="IgC1"/>
    <property type="match status" value="1"/>
</dbReference>
<keyword evidence="4" id="KW-0393">Immunoglobulin domain</keyword>
<protein>
    <recommendedName>
        <fullName evidence="6">Ig-like domain-containing protein</fullName>
    </recommendedName>
</protein>
<dbReference type="InterPro" id="IPR003597">
    <property type="entry name" value="Ig_C1-set"/>
</dbReference>
<sequence>YVRLVQWPFGQSVTLTESGSKGLKPGDSHKLTCTASGFTFGDYWMSWIRKAPGKGLEWVASIQYWAGNTKQYSQAVQGRFTISRDNSENKLYLHMSNVKAEGTAMYYCASDTQVRFVLDHCDGAFDYWGKGTRVTVSSDAKQPAVEIRLPSDADLTNSDFATLLCLISDFAPSDVLVRWEFNGTSVSDALCFNSPAFHSASKLTYALHSSLRLPKSRWWDGSYSCVVTHESSDEPLSATVEHVFGEQATPTKPPHPHVFL</sequence>
<dbReference type="Pfam" id="PF07686">
    <property type="entry name" value="V-set"/>
    <property type="match status" value="1"/>
</dbReference>
<dbReference type="SMART" id="SM00406">
    <property type="entry name" value="IGv"/>
    <property type="match status" value="1"/>
</dbReference>
<keyword evidence="5" id="KW-1280">Immunoglobulin</keyword>
<dbReference type="FunFam" id="2.60.40.10:FF:000283">
    <property type="entry name" value="Immunoglobulin kappa constant"/>
    <property type="match status" value="1"/>
</dbReference>
<feature type="domain" description="Ig-like" evidence="6">
    <location>
        <begin position="8"/>
        <end position="108"/>
    </location>
</feature>
<reference evidence="7" key="3">
    <citation type="submission" date="2025-09" db="UniProtKB">
        <authorList>
            <consortium name="Ensembl"/>
        </authorList>
    </citation>
    <scope>IDENTIFICATION</scope>
</reference>
<dbReference type="GO" id="GO:0002250">
    <property type="term" value="P:adaptive immune response"/>
    <property type="evidence" value="ECO:0007669"/>
    <property type="project" value="UniProtKB-KW"/>
</dbReference>
<reference evidence="7" key="2">
    <citation type="submission" date="2025-08" db="UniProtKB">
        <authorList>
            <consortium name="Ensembl"/>
        </authorList>
    </citation>
    <scope>IDENTIFICATION</scope>
</reference>
<dbReference type="PROSITE" id="PS50835">
    <property type="entry name" value="IG_LIKE"/>
    <property type="match status" value="2"/>
</dbReference>
<dbReference type="PROSITE" id="PS00290">
    <property type="entry name" value="IG_MHC"/>
    <property type="match status" value="1"/>
</dbReference>
<dbReference type="SMART" id="SM00409">
    <property type="entry name" value="IG"/>
    <property type="match status" value="2"/>
</dbReference>
<dbReference type="SUPFAM" id="SSF48726">
    <property type="entry name" value="Immunoglobulin"/>
    <property type="match status" value="2"/>
</dbReference>
<dbReference type="GeneTree" id="ENSGT01150000286938"/>
<evidence type="ECO:0000256" key="1">
    <source>
        <dbReference type="ARBA" id="ARBA00022859"/>
    </source>
</evidence>
<dbReference type="InterPro" id="IPR050199">
    <property type="entry name" value="IgHV"/>
</dbReference>
<dbReference type="FunFam" id="2.60.40.10:FF:001878">
    <property type="entry name" value="Immunoglobulin heavy variable 1-4"/>
    <property type="match status" value="1"/>
</dbReference>
<proteinExistence type="predicted"/>
<reference evidence="7 8" key="1">
    <citation type="submission" date="2020-06" db="EMBL/GenBank/DDBJ databases">
        <authorList>
            <consortium name="Wellcome Sanger Institute Data Sharing"/>
        </authorList>
    </citation>
    <scope>NUCLEOTIDE SEQUENCE [LARGE SCALE GENOMIC DNA]</scope>
</reference>
<evidence type="ECO:0000313" key="8">
    <source>
        <dbReference type="Proteomes" id="UP000694580"/>
    </source>
</evidence>
<dbReference type="InterPro" id="IPR036179">
    <property type="entry name" value="Ig-like_dom_sf"/>
</dbReference>
<dbReference type="Pfam" id="PF07654">
    <property type="entry name" value="C1-set"/>
    <property type="match status" value="1"/>
</dbReference>
<feature type="domain" description="Ig-like" evidence="6">
    <location>
        <begin position="143"/>
        <end position="241"/>
    </location>
</feature>
<evidence type="ECO:0000259" key="6">
    <source>
        <dbReference type="PROSITE" id="PS50835"/>
    </source>
</evidence>
<keyword evidence="3" id="KW-1015">Disulfide bond</keyword>
<organism evidence="7 8">
    <name type="scientific">Denticeps clupeoides</name>
    <name type="common">denticle herring</name>
    <dbReference type="NCBI Taxonomy" id="299321"/>
    <lineage>
        <taxon>Eukaryota</taxon>
        <taxon>Metazoa</taxon>
        <taxon>Chordata</taxon>
        <taxon>Craniata</taxon>
        <taxon>Vertebrata</taxon>
        <taxon>Euteleostomi</taxon>
        <taxon>Actinopterygii</taxon>
        <taxon>Neopterygii</taxon>
        <taxon>Teleostei</taxon>
        <taxon>Clupei</taxon>
        <taxon>Clupeiformes</taxon>
        <taxon>Denticipitoidei</taxon>
        <taxon>Denticipitidae</taxon>
        <taxon>Denticeps</taxon>
    </lineage>
</organism>
<dbReference type="GO" id="GO:0005576">
    <property type="term" value="C:extracellular region"/>
    <property type="evidence" value="ECO:0007669"/>
    <property type="project" value="UniProtKB-ARBA"/>
</dbReference>
<dbReference type="Proteomes" id="UP000694580">
    <property type="component" value="Chromosome 7"/>
</dbReference>
<accession>A0AAY4BS60</accession>
<dbReference type="GO" id="GO:0019814">
    <property type="term" value="C:immunoglobulin complex"/>
    <property type="evidence" value="ECO:0007669"/>
    <property type="project" value="UniProtKB-KW"/>
</dbReference>
<keyword evidence="1" id="KW-0391">Immunity</keyword>
<evidence type="ECO:0000256" key="5">
    <source>
        <dbReference type="ARBA" id="ARBA00043265"/>
    </source>
</evidence>
<evidence type="ECO:0000256" key="4">
    <source>
        <dbReference type="ARBA" id="ARBA00023319"/>
    </source>
</evidence>
<dbReference type="InterPro" id="IPR003006">
    <property type="entry name" value="Ig/MHC_CS"/>
</dbReference>
<dbReference type="InterPro" id="IPR007110">
    <property type="entry name" value="Ig-like_dom"/>
</dbReference>
<dbReference type="SMART" id="SM00407">
    <property type="entry name" value="IGc1"/>
    <property type="match status" value="1"/>
</dbReference>
<dbReference type="InterPro" id="IPR013106">
    <property type="entry name" value="Ig_V-set"/>
</dbReference>
<dbReference type="InterPro" id="IPR013783">
    <property type="entry name" value="Ig-like_fold"/>
</dbReference>
<dbReference type="PANTHER" id="PTHR23266">
    <property type="entry name" value="IMMUNOGLOBULIN HEAVY CHAIN"/>
    <property type="match status" value="1"/>
</dbReference>
<dbReference type="InterPro" id="IPR003599">
    <property type="entry name" value="Ig_sub"/>
</dbReference>
<name>A0AAY4BS60_9TELE</name>
<keyword evidence="2" id="KW-1064">Adaptive immunity</keyword>
<evidence type="ECO:0000256" key="2">
    <source>
        <dbReference type="ARBA" id="ARBA00023130"/>
    </source>
</evidence>
<evidence type="ECO:0000313" key="7">
    <source>
        <dbReference type="Ensembl" id="ENSDCDP00010023738.1"/>
    </source>
</evidence>
<dbReference type="Ensembl" id="ENSDCDT00010029226.1">
    <property type="protein sequence ID" value="ENSDCDP00010023738.1"/>
    <property type="gene ID" value="ENSDCDG00010014883.1"/>
</dbReference>
<keyword evidence="8" id="KW-1185">Reference proteome</keyword>
<dbReference type="Gene3D" id="2.60.40.10">
    <property type="entry name" value="Immunoglobulins"/>
    <property type="match status" value="2"/>
</dbReference>
<evidence type="ECO:0000256" key="3">
    <source>
        <dbReference type="ARBA" id="ARBA00023157"/>
    </source>
</evidence>
<dbReference type="AlphaFoldDB" id="A0AAY4BS60"/>